<organism evidence="1 2">
    <name type="scientific">Shinella sedimenti</name>
    <dbReference type="NCBI Taxonomy" id="2919913"/>
    <lineage>
        <taxon>Bacteria</taxon>
        <taxon>Pseudomonadati</taxon>
        <taxon>Pseudomonadota</taxon>
        <taxon>Alphaproteobacteria</taxon>
        <taxon>Hyphomicrobiales</taxon>
        <taxon>Rhizobiaceae</taxon>
        <taxon>Shinella</taxon>
    </lineage>
</organism>
<dbReference type="EMBL" id="JAKVIN010000006">
    <property type="protein sequence ID" value="MCJ8150636.1"/>
    <property type="molecule type" value="Genomic_DNA"/>
</dbReference>
<evidence type="ECO:0000313" key="2">
    <source>
        <dbReference type="Proteomes" id="UP001201844"/>
    </source>
</evidence>
<accession>A0ABT0CPV2</accession>
<name>A0ABT0CPV2_9HYPH</name>
<sequence>MKKITIESIGHRETQNNVRALSIMQKNMSQRRKLAGISVTQPSGVLRFVNFRKARRKQAAAVAERTHHASEAGEKRCGTILFLKGGSILEPIINKG</sequence>
<dbReference type="RefSeq" id="WP_241602249.1">
    <property type="nucleotide sequence ID" value="NZ_JAKVIN010000006.1"/>
</dbReference>
<comment type="caution">
    <text evidence="1">The sequence shown here is derived from an EMBL/GenBank/DDBJ whole genome shotgun (WGS) entry which is preliminary data.</text>
</comment>
<gene>
    <name evidence="1" type="ORF">MKI86_15910</name>
</gene>
<proteinExistence type="predicted"/>
<keyword evidence="2" id="KW-1185">Reference proteome</keyword>
<dbReference type="Proteomes" id="UP001201844">
    <property type="component" value="Unassembled WGS sequence"/>
</dbReference>
<evidence type="ECO:0000313" key="1">
    <source>
        <dbReference type="EMBL" id="MCJ8150636.1"/>
    </source>
</evidence>
<protein>
    <submittedName>
        <fullName evidence="1">Uncharacterized protein</fullName>
    </submittedName>
</protein>
<reference evidence="1 2" key="1">
    <citation type="submission" date="2022-02" db="EMBL/GenBank/DDBJ databases">
        <title>Shinella B3.7 sp. nov., isolated from Sediment (Zhairuo Island).</title>
        <authorList>
            <person name="Chen G."/>
        </authorList>
    </citation>
    <scope>NUCLEOTIDE SEQUENCE [LARGE SCALE GENOMIC DNA]</scope>
    <source>
        <strain evidence="1 2">B3.7</strain>
    </source>
</reference>